<feature type="compositionally biased region" description="Polar residues" evidence="1">
    <location>
        <begin position="92"/>
        <end position="103"/>
    </location>
</feature>
<feature type="compositionally biased region" description="Polar residues" evidence="1">
    <location>
        <begin position="635"/>
        <end position="651"/>
    </location>
</feature>
<dbReference type="SUPFAM" id="SSF52113">
    <property type="entry name" value="BRCT domain"/>
    <property type="match status" value="1"/>
</dbReference>
<feature type="compositionally biased region" description="Polar residues" evidence="1">
    <location>
        <begin position="137"/>
        <end position="162"/>
    </location>
</feature>
<feature type="compositionally biased region" description="Basic and acidic residues" evidence="1">
    <location>
        <begin position="964"/>
        <end position="982"/>
    </location>
</feature>
<evidence type="ECO:0000256" key="1">
    <source>
        <dbReference type="SAM" id="MobiDB-lite"/>
    </source>
</evidence>
<feature type="region of interest" description="Disordered" evidence="1">
    <location>
        <begin position="1330"/>
        <end position="1358"/>
    </location>
</feature>
<gene>
    <name evidence="4" type="ORF">PGT21_022189</name>
    <name evidence="3" type="ORF">PGTUg99_012014</name>
</gene>
<name>A0A5B0LQH5_PUCGR</name>
<dbReference type="InterPro" id="IPR022047">
    <property type="entry name" value="Microcephalin-like"/>
</dbReference>
<feature type="compositionally biased region" description="Low complexity" evidence="1">
    <location>
        <begin position="619"/>
        <end position="634"/>
    </location>
</feature>
<feature type="domain" description="BRCT" evidence="2">
    <location>
        <begin position="1091"/>
        <end position="1185"/>
    </location>
</feature>
<accession>A0A5B0LQH5</accession>
<dbReference type="PROSITE" id="PS50172">
    <property type="entry name" value="BRCT"/>
    <property type="match status" value="1"/>
</dbReference>
<dbReference type="GO" id="GO:0000278">
    <property type="term" value="P:mitotic cell cycle"/>
    <property type="evidence" value="ECO:0007669"/>
    <property type="project" value="TreeGrafter"/>
</dbReference>
<protein>
    <recommendedName>
        <fullName evidence="2">BRCT domain-containing protein</fullName>
    </recommendedName>
</protein>
<dbReference type="PANTHER" id="PTHR14625">
    <property type="entry name" value="MICROCEPHALIN"/>
    <property type="match status" value="1"/>
</dbReference>
<proteinExistence type="predicted"/>
<dbReference type="PANTHER" id="PTHR14625:SF3">
    <property type="entry name" value="MICROCEPHALIN"/>
    <property type="match status" value="1"/>
</dbReference>
<feature type="compositionally biased region" description="Polar residues" evidence="1">
    <location>
        <begin position="175"/>
        <end position="189"/>
    </location>
</feature>
<feature type="compositionally biased region" description="Polar residues" evidence="1">
    <location>
        <begin position="1068"/>
        <end position="1082"/>
    </location>
</feature>
<feature type="compositionally biased region" description="Pro residues" evidence="1">
    <location>
        <begin position="409"/>
        <end position="421"/>
    </location>
</feature>
<dbReference type="EMBL" id="VDEP01000509">
    <property type="protein sequence ID" value="KAA1066691.1"/>
    <property type="molecule type" value="Genomic_DNA"/>
</dbReference>
<feature type="region of interest" description="Disordered" evidence="1">
    <location>
        <begin position="369"/>
        <end position="702"/>
    </location>
</feature>
<feature type="compositionally biased region" description="Polar residues" evidence="1">
    <location>
        <begin position="7"/>
        <end position="18"/>
    </location>
</feature>
<feature type="region of interest" description="Disordered" evidence="1">
    <location>
        <begin position="859"/>
        <end position="924"/>
    </location>
</feature>
<dbReference type="InterPro" id="IPR001357">
    <property type="entry name" value="BRCT_dom"/>
</dbReference>
<feature type="compositionally biased region" description="Polar residues" evidence="1">
    <location>
        <begin position="913"/>
        <end position="924"/>
    </location>
</feature>
<evidence type="ECO:0000313" key="6">
    <source>
        <dbReference type="Proteomes" id="UP000325313"/>
    </source>
</evidence>
<feature type="region of interest" description="Disordered" evidence="1">
    <location>
        <begin position="819"/>
        <end position="847"/>
    </location>
</feature>
<dbReference type="Proteomes" id="UP000324748">
    <property type="component" value="Unassembled WGS sequence"/>
</dbReference>
<organism evidence="3 6">
    <name type="scientific">Puccinia graminis f. sp. tritici</name>
    <dbReference type="NCBI Taxonomy" id="56615"/>
    <lineage>
        <taxon>Eukaryota</taxon>
        <taxon>Fungi</taxon>
        <taxon>Dikarya</taxon>
        <taxon>Basidiomycota</taxon>
        <taxon>Pucciniomycotina</taxon>
        <taxon>Pucciniomycetes</taxon>
        <taxon>Pucciniales</taxon>
        <taxon>Pucciniaceae</taxon>
        <taxon>Puccinia</taxon>
    </lineage>
</organism>
<dbReference type="InterPro" id="IPR036420">
    <property type="entry name" value="BRCT_dom_sf"/>
</dbReference>
<feature type="compositionally biased region" description="Polar residues" evidence="1">
    <location>
        <begin position="47"/>
        <end position="57"/>
    </location>
</feature>
<comment type="caution">
    <text evidence="3">The sequence shown here is derived from an EMBL/GenBank/DDBJ whole genome shotgun (WGS) entry which is preliminary data.</text>
</comment>
<dbReference type="EMBL" id="VSWC01000170">
    <property type="protein sequence ID" value="KAA1071894.1"/>
    <property type="molecule type" value="Genomic_DNA"/>
</dbReference>
<dbReference type="Proteomes" id="UP000325313">
    <property type="component" value="Unassembled WGS sequence"/>
</dbReference>
<feature type="region of interest" description="Disordered" evidence="1">
    <location>
        <begin position="1"/>
        <end position="261"/>
    </location>
</feature>
<dbReference type="Gene3D" id="3.40.50.10190">
    <property type="entry name" value="BRCT domain"/>
    <property type="match status" value="1"/>
</dbReference>
<evidence type="ECO:0000313" key="5">
    <source>
        <dbReference type="Proteomes" id="UP000324748"/>
    </source>
</evidence>
<feature type="compositionally biased region" description="Low complexity" evidence="1">
    <location>
        <begin position="481"/>
        <end position="497"/>
    </location>
</feature>
<feature type="compositionally biased region" description="Low complexity" evidence="1">
    <location>
        <begin position="19"/>
        <end position="35"/>
    </location>
</feature>
<evidence type="ECO:0000313" key="4">
    <source>
        <dbReference type="EMBL" id="KAA1071894.1"/>
    </source>
</evidence>
<reference evidence="5 6" key="1">
    <citation type="submission" date="2019-05" db="EMBL/GenBank/DDBJ databases">
        <title>Emergence of the Ug99 lineage of the wheat stem rust pathogen through somatic hybridization.</title>
        <authorList>
            <person name="Li F."/>
            <person name="Upadhyaya N.M."/>
            <person name="Sperschneider J."/>
            <person name="Matny O."/>
            <person name="Nguyen-Phuc H."/>
            <person name="Mago R."/>
            <person name="Raley C."/>
            <person name="Miller M.E."/>
            <person name="Silverstein K.A.T."/>
            <person name="Henningsen E."/>
            <person name="Hirsch C.D."/>
            <person name="Visser B."/>
            <person name="Pretorius Z.A."/>
            <person name="Steffenson B.J."/>
            <person name="Schwessinger B."/>
            <person name="Dodds P.N."/>
            <person name="Figueroa M."/>
        </authorList>
    </citation>
    <scope>NUCLEOTIDE SEQUENCE [LARGE SCALE GENOMIC DNA]</scope>
    <source>
        <strain evidence="4">21-0</strain>
        <strain evidence="3 6">Ug99</strain>
    </source>
</reference>
<evidence type="ECO:0000313" key="3">
    <source>
        <dbReference type="EMBL" id="KAA1066691.1"/>
    </source>
</evidence>
<feature type="compositionally biased region" description="Low complexity" evidence="1">
    <location>
        <begin position="891"/>
        <end position="912"/>
    </location>
</feature>
<dbReference type="Pfam" id="PF00533">
    <property type="entry name" value="BRCT"/>
    <property type="match status" value="1"/>
</dbReference>
<feature type="compositionally biased region" description="Polar residues" evidence="1">
    <location>
        <begin position="387"/>
        <end position="399"/>
    </location>
</feature>
<evidence type="ECO:0000259" key="2">
    <source>
        <dbReference type="PROSITE" id="PS50172"/>
    </source>
</evidence>
<dbReference type="CDD" id="cd17716">
    <property type="entry name" value="BRCT_microcephalin_rpt1"/>
    <property type="match status" value="1"/>
</dbReference>
<feature type="compositionally biased region" description="Polar residues" evidence="1">
    <location>
        <begin position="1266"/>
        <end position="1294"/>
    </location>
</feature>
<feature type="compositionally biased region" description="Low complexity" evidence="1">
    <location>
        <begin position="1244"/>
        <end position="1265"/>
    </location>
</feature>
<feature type="compositionally biased region" description="Polar residues" evidence="1">
    <location>
        <begin position="605"/>
        <end position="617"/>
    </location>
</feature>
<feature type="region of interest" description="Disordered" evidence="1">
    <location>
        <begin position="1198"/>
        <end position="1229"/>
    </location>
</feature>
<feature type="compositionally biased region" description="Polar residues" evidence="1">
    <location>
        <begin position="570"/>
        <end position="595"/>
    </location>
</feature>
<keyword evidence="5" id="KW-1185">Reference proteome</keyword>
<feature type="region of interest" description="Disordered" evidence="1">
    <location>
        <begin position="1244"/>
        <end position="1305"/>
    </location>
</feature>
<dbReference type="OrthoDB" id="2502783at2759"/>
<feature type="region of interest" description="Disordered" evidence="1">
    <location>
        <begin position="941"/>
        <end position="1092"/>
    </location>
</feature>
<sequence>MSRLTRTRSTFLMSQQEGETPNPQQSTSQSSESNSIPNRPIRMIKTRSMSSAANPKPTTIAFGGHVPPKQTTAQPKPATKRNPKLTKVNPPTDDQNQIQQQSTSDRRPTTRQRANPKPKPSAKTSNKSPVVLIEPITETNQSKKAVNQPTNLPSQHTSTSSQAPPPKPIVIVPSLSPQTGSTSSQTAPTPTVIIPSLPPISNLKAHQKIAGSAPKSLLCDPPKASCSSTSTTLPPADSLDRSSHSHLPRPIPPAKVNEERPRKRLFEDVDNSSNDIFSFLDHRLQPKKPVKPATRQVFKPAQSAFLKNAQSTSQAQVTKNKHRVLASNKLLAGAQPQAKKLKKTHLGSSSTSLESQISGTLTHIEKLTAAPGNSQPQPSPTSHHESQLVTNSSTLPITKSNEETDPSPRATPNPISPPLDQPVPSSKDEHEPASQDSHLSLPVEVGLGEQPPSNPAATHLPSPVKRAFEATSIQPLPPTLSPTTHHTTLLDPSTTPTQEISADAIDFLSPNKHDKQSSQPETNLHERDNQAPRTNGTSDLEQDLPHTSPPPAAIVSDHQDSNDKNEDRGSQSFSNENTAVRTTDSTNDASVQVQNIPAHPPPPNHSLSLQSGTSELPGSSVIPPDPSIQDPSIQASTTSDTESISPQSSSDPVEPPVHSDEVLPTSVARDITPPPIRAATPEPNIEVESTTPKPSPKFIPTRTSPIKYPTLPTSIPIMNPQPSAQSEVPLPGSTTHQPLTSRLLIEQAAKRPSMLPRKALKPSMGTSQPLTFNVIPSLDAIIENSPEKKPVRDALSAASLNRPRGFGAPSRMFLGGGMKSKADGIFSRPPAGPNVRSNGASGGSSSGAQLHQELFSTVGQQGQVEGTKESEHSNQSVKENAPEEDDASVDTSTTSIATHHSSTTDSSMTSSSEPNQPQFSGNISLDTQDRLMKLQNMLTKMGRSETAPGASSASSDRATHRARYREYEVPLKDEPEETRADRSNNTAINSRSRRRSSSVPLNYAEDNLSRSVSRAHNPSVRAQPKAGPPAQRRASNILPSVRPDISSPGQGSSDSSSGPSASKDRLSASVSAGINPGNSNATKNDRAKKNLAPTPLKDVVAFVDVRTREGDDAGKVFVEMLKGLGAKVLGRLTFPLTHIIFKAGKPTTLDKYMHHPRPKPALVGIGWVVRCREIVGKAEERPYAIDISSAQALASFNPDTSHHTALPSGGPMNLAGHNAPTGNANHRRKSMEPKALSLLNSGLQLNQTSSSSSSSSSTTNPTSNPDSFATRNSLSQSCISKPMTSTGSTHSSNAGPPEDPHHVLAQSIEKARRKSLQFLPKVGSPLANKVFLPDAHRSQDADGDPSHPAAGPSSPTPS</sequence>
<feature type="compositionally biased region" description="Basic and acidic residues" evidence="1">
    <location>
        <begin position="557"/>
        <end position="569"/>
    </location>
</feature>
<feature type="compositionally biased region" description="Low complexity" evidence="1">
    <location>
        <begin position="1043"/>
        <end position="1061"/>
    </location>
</feature>